<dbReference type="PANTHER" id="PTHR18952:SF141">
    <property type="entry name" value="CARBONIC ANHYDRASE"/>
    <property type="match status" value="1"/>
</dbReference>
<comment type="cofactor">
    <cofactor evidence="1">
        <name>Zn(2+)</name>
        <dbReference type="ChEBI" id="CHEBI:29105"/>
    </cofactor>
</comment>
<dbReference type="InterPro" id="IPR023561">
    <property type="entry name" value="Carbonic_anhydrase_a-class"/>
</dbReference>
<reference evidence="10" key="1">
    <citation type="submission" date="2025-08" db="UniProtKB">
        <authorList>
            <consortium name="RefSeq"/>
        </authorList>
    </citation>
    <scope>IDENTIFICATION</scope>
    <source>
        <tissue evidence="10">Muscle</tissue>
    </source>
</reference>
<dbReference type="Pfam" id="PF00194">
    <property type="entry name" value="Carb_anhydrase"/>
    <property type="match status" value="1"/>
</dbReference>
<evidence type="ECO:0000256" key="3">
    <source>
        <dbReference type="ARBA" id="ARBA00012925"/>
    </source>
</evidence>
<dbReference type="InterPro" id="IPR036398">
    <property type="entry name" value="CA_dom_sf"/>
</dbReference>
<dbReference type="EC" id="4.2.1.1" evidence="3"/>
<evidence type="ECO:0000256" key="1">
    <source>
        <dbReference type="ARBA" id="ARBA00001947"/>
    </source>
</evidence>
<keyword evidence="6" id="KW-0456">Lyase</keyword>
<dbReference type="SMART" id="SM01057">
    <property type="entry name" value="Carb_anhydrase"/>
    <property type="match status" value="1"/>
</dbReference>
<accession>A0ABM1BZQ2</accession>
<organism evidence="9 10">
    <name type="scientific">Limulus polyphemus</name>
    <name type="common">Atlantic horseshoe crab</name>
    <dbReference type="NCBI Taxonomy" id="6850"/>
    <lineage>
        <taxon>Eukaryota</taxon>
        <taxon>Metazoa</taxon>
        <taxon>Ecdysozoa</taxon>
        <taxon>Arthropoda</taxon>
        <taxon>Chelicerata</taxon>
        <taxon>Merostomata</taxon>
        <taxon>Xiphosura</taxon>
        <taxon>Limulidae</taxon>
        <taxon>Limulus</taxon>
    </lineage>
</organism>
<dbReference type="InterPro" id="IPR001148">
    <property type="entry name" value="CA_dom"/>
</dbReference>
<evidence type="ECO:0000259" key="8">
    <source>
        <dbReference type="PROSITE" id="PS51144"/>
    </source>
</evidence>
<evidence type="ECO:0000256" key="6">
    <source>
        <dbReference type="ARBA" id="ARBA00023239"/>
    </source>
</evidence>
<dbReference type="PANTHER" id="PTHR18952">
    <property type="entry name" value="CARBONIC ANHYDRASE"/>
    <property type="match status" value="1"/>
</dbReference>
<name>A0ABM1BZQ2_LIMPO</name>
<proteinExistence type="inferred from homology"/>
<protein>
    <recommendedName>
        <fullName evidence="3">carbonic anhydrase</fullName>
        <ecNumber evidence="3">4.2.1.1</ecNumber>
    </recommendedName>
</protein>
<sequence>DRHGYLDTNFLTNLVYNSLIQIHLVHWNSDKYKSFEEAASNGDGLAVLGIFLQAGDEHPALKKISDKMSDIVYKDTSVTLPEDFNPVELIPEKQSYWTYLGSLTTPPCYESVTWIVLKNPIQVSEDQLEAFRKLQSYCKGQENPGGELEGYIVENYRPPLPLGDRELRTSE</sequence>
<evidence type="ECO:0000256" key="5">
    <source>
        <dbReference type="ARBA" id="ARBA00022833"/>
    </source>
</evidence>
<evidence type="ECO:0000313" key="9">
    <source>
        <dbReference type="Proteomes" id="UP000694941"/>
    </source>
</evidence>
<dbReference type="SUPFAM" id="SSF51069">
    <property type="entry name" value="Carbonic anhydrase"/>
    <property type="match status" value="1"/>
</dbReference>
<dbReference type="Gene3D" id="3.10.200.10">
    <property type="entry name" value="Alpha carbonic anhydrase"/>
    <property type="match status" value="1"/>
</dbReference>
<evidence type="ECO:0000313" key="10">
    <source>
        <dbReference type="RefSeq" id="XP_013791704.2"/>
    </source>
</evidence>
<gene>
    <name evidence="10" type="primary">LOC106475571</name>
</gene>
<comment type="similarity">
    <text evidence="2">Belongs to the alpha-carbonic anhydrase family.</text>
</comment>
<dbReference type="Proteomes" id="UP000694941">
    <property type="component" value="Unplaced"/>
</dbReference>
<comment type="catalytic activity">
    <reaction evidence="7">
        <text>hydrogencarbonate + H(+) = CO2 + H2O</text>
        <dbReference type="Rhea" id="RHEA:10748"/>
        <dbReference type="ChEBI" id="CHEBI:15377"/>
        <dbReference type="ChEBI" id="CHEBI:15378"/>
        <dbReference type="ChEBI" id="CHEBI:16526"/>
        <dbReference type="ChEBI" id="CHEBI:17544"/>
        <dbReference type="EC" id="4.2.1.1"/>
    </reaction>
</comment>
<dbReference type="RefSeq" id="XP_013791704.2">
    <property type="nucleotide sequence ID" value="XM_013936250.2"/>
</dbReference>
<dbReference type="GeneID" id="106475571"/>
<evidence type="ECO:0000256" key="2">
    <source>
        <dbReference type="ARBA" id="ARBA00010718"/>
    </source>
</evidence>
<evidence type="ECO:0000256" key="7">
    <source>
        <dbReference type="ARBA" id="ARBA00048348"/>
    </source>
</evidence>
<keyword evidence="4" id="KW-0479">Metal-binding</keyword>
<keyword evidence="9" id="KW-1185">Reference proteome</keyword>
<feature type="domain" description="Alpha-carbonic anhydrase" evidence="8">
    <location>
        <begin position="1"/>
        <end position="171"/>
    </location>
</feature>
<keyword evidence="5" id="KW-0862">Zinc</keyword>
<feature type="non-terminal residue" evidence="10">
    <location>
        <position position="1"/>
    </location>
</feature>
<dbReference type="PROSITE" id="PS51144">
    <property type="entry name" value="ALPHA_CA_2"/>
    <property type="match status" value="1"/>
</dbReference>
<evidence type="ECO:0000256" key="4">
    <source>
        <dbReference type="ARBA" id="ARBA00022723"/>
    </source>
</evidence>